<comment type="caution">
    <text evidence="3">The sequence shown here is derived from an EMBL/GenBank/DDBJ whole genome shotgun (WGS) entry which is preliminary data.</text>
</comment>
<gene>
    <name evidence="3" type="ORF">LARI1_G001051</name>
</gene>
<feature type="domain" description="F-box" evidence="2">
    <location>
        <begin position="44"/>
        <end position="78"/>
    </location>
</feature>
<reference evidence="3 4" key="1">
    <citation type="submission" date="2018-05" db="EMBL/GenBank/DDBJ databases">
        <title>Whole genome sequencing for identification of molecular markers to develop diagnostic detection tools for the regulated plant pathogen Lachnellula willkommii.</title>
        <authorList>
            <person name="Giroux E."/>
            <person name="Bilodeau G."/>
        </authorList>
    </citation>
    <scope>NUCLEOTIDE SEQUENCE [LARGE SCALE GENOMIC DNA]</scope>
    <source>
        <strain evidence="3 4">CBS 203.66</strain>
    </source>
</reference>
<protein>
    <recommendedName>
        <fullName evidence="2">F-box domain-containing protein</fullName>
    </recommendedName>
</protein>
<evidence type="ECO:0000256" key="1">
    <source>
        <dbReference type="SAM" id="MobiDB-lite"/>
    </source>
</evidence>
<dbReference type="InterPro" id="IPR001810">
    <property type="entry name" value="F-box_dom"/>
</dbReference>
<name>A0A8T9BKT6_9HELO</name>
<feature type="region of interest" description="Disordered" evidence="1">
    <location>
        <begin position="1"/>
        <end position="33"/>
    </location>
</feature>
<organism evidence="3 4">
    <name type="scientific">Lachnellula arida</name>
    <dbReference type="NCBI Taxonomy" id="1316785"/>
    <lineage>
        <taxon>Eukaryota</taxon>
        <taxon>Fungi</taxon>
        <taxon>Dikarya</taxon>
        <taxon>Ascomycota</taxon>
        <taxon>Pezizomycotina</taxon>
        <taxon>Leotiomycetes</taxon>
        <taxon>Helotiales</taxon>
        <taxon>Lachnaceae</taxon>
        <taxon>Lachnellula</taxon>
    </lineage>
</organism>
<dbReference type="InterPro" id="IPR036047">
    <property type="entry name" value="F-box-like_dom_sf"/>
</dbReference>
<dbReference type="SUPFAM" id="SSF81383">
    <property type="entry name" value="F-box domain"/>
    <property type="match status" value="1"/>
</dbReference>
<dbReference type="AlphaFoldDB" id="A0A8T9BKT6"/>
<keyword evidence="4" id="KW-1185">Reference proteome</keyword>
<dbReference type="CDD" id="cd09917">
    <property type="entry name" value="F-box_SF"/>
    <property type="match status" value="1"/>
</dbReference>
<dbReference type="Proteomes" id="UP000469559">
    <property type="component" value="Unassembled WGS sequence"/>
</dbReference>
<evidence type="ECO:0000313" key="4">
    <source>
        <dbReference type="Proteomes" id="UP000469559"/>
    </source>
</evidence>
<accession>A0A8T9BKT6</accession>
<sequence>MSSFTEPDAEYLPPGTTAPPNKPCAAQDASEEAVQSTSPQQATFLALPTELHTNILAHLDPVSQMCLGLTSSYFHDIFHFIYGSGSAYNIRRTPFDLRMQVSVCGKYFLNWVHEDWFLRDSKDITWDRSLGELLAGEETLWGGLIGCEGCMKYKPEGAYRRCVFEEGMFLKHREEIGALEAADVERYESRCRRCRVKLLLVFMERKEEFFEEPAWVCDRESLGLVREKRGEDERERELEEATDEEYDAAMFNYESWESIFRRLGI</sequence>
<dbReference type="Pfam" id="PF00646">
    <property type="entry name" value="F-box"/>
    <property type="match status" value="1"/>
</dbReference>
<proteinExistence type="predicted"/>
<dbReference type="EMBL" id="QGMF01000059">
    <property type="protein sequence ID" value="TVY20365.1"/>
    <property type="molecule type" value="Genomic_DNA"/>
</dbReference>
<dbReference type="OrthoDB" id="3507865at2759"/>
<evidence type="ECO:0000313" key="3">
    <source>
        <dbReference type="EMBL" id="TVY20365.1"/>
    </source>
</evidence>
<evidence type="ECO:0000259" key="2">
    <source>
        <dbReference type="Pfam" id="PF00646"/>
    </source>
</evidence>